<protein>
    <submittedName>
        <fullName evidence="1">Uncharacterized protein</fullName>
    </submittedName>
</protein>
<sequence>MSHHTLTIEFDGYVQTTLNCHAPAESSCHAIFECDCEEFYDFRVEDGVPIHYPAYDTPTTTVDDSLAHRGHFDPDVCNLRDWHENSEEDLIGSVTIPVREDWQGDYYLFDITPKPEGSAS</sequence>
<dbReference type="EMBL" id="BSUK01000001">
    <property type="protein sequence ID" value="GMA26160.1"/>
    <property type="molecule type" value="Genomic_DNA"/>
</dbReference>
<dbReference type="RefSeq" id="WP_284294516.1">
    <property type="nucleotide sequence ID" value="NZ_BSUK01000001.1"/>
</dbReference>
<dbReference type="Proteomes" id="UP001157091">
    <property type="component" value="Unassembled WGS sequence"/>
</dbReference>
<comment type="caution">
    <text evidence="1">The sequence shown here is derived from an EMBL/GenBank/DDBJ whole genome shotgun (WGS) entry which is preliminary data.</text>
</comment>
<gene>
    <name evidence="1" type="ORF">GCM10025864_39190</name>
</gene>
<reference evidence="2" key="1">
    <citation type="journal article" date="2019" name="Int. J. Syst. Evol. Microbiol.">
        <title>The Global Catalogue of Microorganisms (GCM) 10K type strain sequencing project: providing services to taxonomists for standard genome sequencing and annotation.</title>
        <authorList>
            <consortium name="The Broad Institute Genomics Platform"/>
            <consortium name="The Broad Institute Genome Sequencing Center for Infectious Disease"/>
            <person name="Wu L."/>
            <person name="Ma J."/>
        </authorList>
    </citation>
    <scope>NUCLEOTIDE SEQUENCE [LARGE SCALE GENOMIC DNA]</scope>
    <source>
        <strain evidence="2">NBRC 106348</strain>
    </source>
</reference>
<keyword evidence="2" id="KW-1185">Reference proteome</keyword>
<evidence type="ECO:0000313" key="1">
    <source>
        <dbReference type="EMBL" id="GMA26160.1"/>
    </source>
</evidence>
<name>A0ABQ6I8U9_9MICO</name>
<proteinExistence type="predicted"/>
<organism evidence="1 2">
    <name type="scientific">Luteimicrobium album</name>
    <dbReference type="NCBI Taxonomy" id="1054550"/>
    <lineage>
        <taxon>Bacteria</taxon>
        <taxon>Bacillati</taxon>
        <taxon>Actinomycetota</taxon>
        <taxon>Actinomycetes</taxon>
        <taxon>Micrococcales</taxon>
        <taxon>Luteimicrobium</taxon>
    </lineage>
</organism>
<accession>A0ABQ6I8U9</accession>
<evidence type="ECO:0000313" key="2">
    <source>
        <dbReference type="Proteomes" id="UP001157091"/>
    </source>
</evidence>